<keyword evidence="5" id="KW-1185">Reference proteome</keyword>
<protein>
    <submittedName>
        <fullName evidence="4">Universal stress protein</fullName>
    </submittedName>
</protein>
<dbReference type="InterPro" id="IPR006015">
    <property type="entry name" value="Universal_stress_UspA"/>
</dbReference>
<reference evidence="4 5" key="1">
    <citation type="submission" date="2016-04" db="EMBL/GenBank/DDBJ databases">
        <title>Complete genome sequence of Thermococcus radiotolerans type strain EJ2.</title>
        <authorList>
            <person name="Oger P.M."/>
        </authorList>
    </citation>
    <scope>NUCLEOTIDE SEQUENCE [LARGE SCALE GENOMIC DNA]</scope>
    <source>
        <strain evidence="4 5">EJ2</strain>
    </source>
</reference>
<gene>
    <name evidence="4" type="ORF">A3L10_04780</name>
</gene>
<accession>A0A2Z2N9I1</accession>
<sequence>MFRKILFPTDFSEGAYRAAKQFEKANNMPVGEVVLLHVIDEGTLEDLLNGYSLLYNDEELELEAIKEELFKKTMERLQAKVEDVKKTFGTENVKTLVRFGLPWEEIVKVADEEDVSLILLPSHGKLGFSHELLGSTTVRVLRKTKRPVLVIKTHPECGGDEE</sequence>
<evidence type="ECO:0000259" key="3">
    <source>
        <dbReference type="Pfam" id="PF00582"/>
    </source>
</evidence>
<dbReference type="Gene3D" id="3.40.50.620">
    <property type="entry name" value="HUPs"/>
    <property type="match status" value="1"/>
</dbReference>
<dbReference type="InterPro" id="IPR006016">
    <property type="entry name" value="UspA"/>
</dbReference>
<dbReference type="CDD" id="cd00293">
    <property type="entry name" value="USP-like"/>
    <property type="match status" value="1"/>
</dbReference>
<comment type="similarity">
    <text evidence="1">Belongs to the universal stress protein A family.</text>
</comment>
<dbReference type="PRINTS" id="PR01438">
    <property type="entry name" value="UNVRSLSTRESS"/>
</dbReference>
<feature type="coiled-coil region" evidence="2">
    <location>
        <begin position="48"/>
        <end position="87"/>
    </location>
</feature>
<dbReference type="SUPFAM" id="SSF52402">
    <property type="entry name" value="Adenine nucleotide alpha hydrolases-like"/>
    <property type="match status" value="1"/>
</dbReference>
<dbReference type="EMBL" id="CP015106">
    <property type="protein sequence ID" value="ASJ14479.1"/>
    <property type="molecule type" value="Genomic_DNA"/>
</dbReference>
<feature type="domain" description="UspA" evidence="3">
    <location>
        <begin position="1"/>
        <end position="152"/>
    </location>
</feature>
<evidence type="ECO:0000256" key="1">
    <source>
        <dbReference type="ARBA" id="ARBA00008791"/>
    </source>
</evidence>
<dbReference type="RefSeq" id="WP_088866618.1">
    <property type="nucleotide sequence ID" value="NZ_CP015106.1"/>
</dbReference>
<dbReference type="Proteomes" id="UP000250085">
    <property type="component" value="Chromosome"/>
</dbReference>
<dbReference type="PANTHER" id="PTHR46268:SF6">
    <property type="entry name" value="UNIVERSAL STRESS PROTEIN UP12"/>
    <property type="match status" value="1"/>
</dbReference>
<dbReference type="GeneID" id="33328138"/>
<evidence type="ECO:0000313" key="4">
    <source>
        <dbReference type="EMBL" id="ASJ14479.1"/>
    </source>
</evidence>
<dbReference type="Pfam" id="PF00582">
    <property type="entry name" value="Usp"/>
    <property type="match status" value="1"/>
</dbReference>
<organism evidence="4 5">
    <name type="scientific">Thermococcus radiotolerans</name>
    <dbReference type="NCBI Taxonomy" id="187880"/>
    <lineage>
        <taxon>Archaea</taxon>
        <taxon>Methanobacteriati</taxon>
        <taxon>Methanobacteriota</taxon>
        <taxon>Thermococci</taxon>
        <taxon>Thermococcales</taxon>
        <taxon>Thermococcaceae</taxon>
        <taxon>Thermococcus</taxon>
    </lineage>
</organism>
<proteinExistence type="inferred from homology"/>
<dbReference type="AlphaFoldDB" id="A0A2Z2N9I1"/>
<dbReference type="KEGG" id="trl:A3L10_04780"/>
<evidence type="ECO:0000313" key="5">
    <source>
        <dbReference type="Proteomes" id="UP000250085"/>
    </source>
</evidence>
<dbReference type="InterPro" id="IPR014729">
    <property type="entry name" value="Rossmann-like_a/b/a_fold"/>
</dbReference>
<evidence type="ECO:0000256" key="2">
    <source>
        <dbReference type="SAM" id="Coils"/>
    </source>
</evidence>
<name>A0A2Z2N9I1_9EURY</name>
<keyword evidence="2" id="KW-0175">Coiled coil</keyword>
<dbReference type="PANTHER" id="PTHR46268">
    <property type="entry name" value="STRESS RESPONSE PROTEIN NHAX"/>
    <property type="match status" value="1"/>
</dbReference>